<dbReference type="PANTHER" id="PTHR39084:SF1">
    <property type="entry name" value="DUF4010 DOMAIN-CONTAINING PROTEIN"/>
    <property type="match status" value="1"/>
</dbReference>
<feature type="transmembrane region" description="Helical" evidence="1">
    <location>
        <begin position="6"/>
        <end position="21"/>
    </location>
</feature>
<evidence type="ECO:0000259" key="2">
    <source>
        <dbReference type="Pfam" id="PF02308"/>
    </source>
</evidence>
<feature type="transmembrane region" description="Helical" evidence="1">
    <location>
        <begin position="142"/>
        <end position="161"/>
    </location>
</feature>
<gene>
    <name evidence="4" type="ORF">Loak_1244</name>
</gene>
<dbReference type="RefSeq" id="WP_035895409.1">
    <property type="nucleotide sequence ID" value="NZ_KV441803.1"/>
</dbReference>
<feature type="transmembrane region" description="Helical" evidence="1">
    <location>
        <begin position="331"/>
        <end position="353"/>
    </location>
</feature>
<dbReference type="PATRIC" id="fig|29423.5.peg.1301"/>
<sequence>MLETIQPFLLSFMVGLLIGIERERSQVESIKAIGIRTFILFAVLGTLAAKINNNSLTLSLSLFVFAAILLSYLRATRDCETSKIIGITTEMAAAAVFMLGYLILQQKLLAICIATTILIILYGRRSLHRFAKEKITTKEIEAAITILIISLSIISFLPDRTIDPWQLLNPQNFGIILLILASLQFGGYIGIRLFGERIGMILMGFFGGLVSSTAVFASLSQAKRKQKHAAFSAVIAGIFATIATLLGFLIVLFVVAPALLQYIIWPILAAIILGGISSWLCMHKNGKQKIKITYPNPLDIKAILKLGLLIMSILLLVAVTKQYLGPRALPFTAFITGLFEIHGMTYAIALLYNEKSLSLLESTELLAIVVTASFLSKFGLIWVIAHNRFALTMSLFLAGMLGIGGITYFFLMNAIGTT</sequence>
<keyword evidence="1" id="KW-0472">Membrane</keyword>
<reference evidence="4 5" key="1">
    <citation type="submission" date="2015-11" db="EMBL/GenBank/DDBJ databases">
        <title>Genomic analysis of 38 Legionella species identifies large and diverse effector repertoires.</title>
        <authorList>
            <person name="Burstein D."/>
            <person name="Amaro F."/>
            <person name="Zusman T."/>
            <person name="Lifshitz Z."/>
            <person name="Cohen O."/>
            <person name="Gilbert J.A."/>
            <person name="Pupko T."/>
            <person name="Shuman H.A."/>
            <person name="Segal G."/>
        </authorList>
    </citation>
    <scope>NUCLEOTIDE SEQUENCE [LARGE SCALE GENOMIC DNA]</scope>
    <source>
        <strain evidence="4 5">Oak Ridge-10</strain>
    </source>
</reference>
<keyword evidence="1 4" id="KW-0812">Transmembrane</keyword>
<feature type="transmembrane region" description="Helical" evidence="1">
    <location>
        <begin position="262"/>
        <end position="281"/>
    </location>
</feature>
<feature type="transmembrane region" description="Helical" evidence="1">
    <location>
        <begin position="391"/>
        <end position="411"/>
    </location>
</feature>
<organism evidence="4 5">
    <name type="scientific">Legionella oakridgensis</name>
    <dbReference type="NCBI Taxonomy" id="29423"/>
    <lineage>
        <taxon>Bacteria</taxon>
        <taxon>Pseudomonadati</taxon>
        <taxon>Pseudomonadota</taxon>
        <taxon>Gammaproteobacteria</taxon>
        <taxon>Legionellales</taxon>
        <taxon>Legionellaceae</taxon>
        <taxon>Legionella</taxon>
    </lineage>
</organism>
<dbReference type="Proteomes" id="UP000054858">
    <property type="component" value="Unassembled WGS sequence"/>
</dbReference>
<dbReference type="InterPro" id="IPR049177">
    <property type="entry name" value="MgtC_SapB_SrpB_YhiD_N"/>
</dbReference>
<feature type="domain" description="DUF4010" evidence="3">
    <location>
        <begin position="180"/>
        <end position="384"/>
    </location>
</feature>
<feature type="transmembrane region" description="Helical" evidence="1">
    <location>
        <begin position="33"/>
        <end position="49"/>
    </location>
</feature>
<evidence type="ECO:0000313" key="5">
    <source>
        <dbReference type="Proteomes" id="UP000054858"/>
    </source>
</evidence>
<dbReference type="InterPro" id="IPR025105">
    <property type="entry name" value="DUF4010"/>
</dbReference>
<dbReference type="EMBL" id="LNYP01000024">
    <property type="protein sequence ID" value="KTD38756.1"/>
    <property type="molecule type" value="Genomic_DNA"/>
</dbReference>
<evidence type="ECO:0000313" key="4">
    <source>
        <dbReference type="EMBL" id="KTD38756.1"/>
    </source>
</evidence>
<dbReference type="Pfam" id="PF13194">
    <property type="entry name" value="DUF4010"/>
    <property type="match status" value="1"/>
</dbReference>
<feature type="transmembrane region" description="Helical" evidence="1">
    <location>
        <begin position="365"/>
        <end position="385"/>
    </location>
</feature>
<name>A0A0W0X2K6_9GAMM</name>
<evidence type="ECO:0000259" key="3">
    <source>
        <dbReference type="Pfam" id="PF13194"/>
    </source>
</evidence>
<feature type="transmembrane region" description="Helical" evidence="1">
    <location>
        <begin position="173"/>
        <end position="191"/>
    </location>
</feature>
<feature type="transmembrane region" description="Helical" evidence="1">
    <location>
        <begin position="94"/>
        <end position="122"/>
    </location>
</feature>
<dbReference type="Pfam" id="PF02308">
    <property type="entry name" value="MgtC"/>
    <property type="match status" value="1"/>
</dbReference>
<evidence type="ECO:0000256" key="1">
    <source>
        <dbReference type="SAM" id="Phobius"/>
    </source>
</evidence>
<accession>A0A0W0X2K6</accession>
<comment type="caution">
    <text evidence="4">The sequence shown here is derived from an EMBL/GenBank/DDBJ whole genome shotgun (WGS) entry which is preliminary data.</text>
</comment>
<dbReference type="PANTHER" id="PTHR39084">
    <property type="entry name" value="MEMBRANE PROTEIN-RELATED"/>
    <property type="match status" value="1"/>
</dbReference>
<proteinExistence type="predicted"/>
<protein>
    <submittedName>
        <fullName evidence="4">Transmembrane protein</fullName>
    </submittedName>
</protein>
<feature type="transmembrane region" description="Helical" evidence="1">
    <location>
        <begin position="302"/>
        <end position="319"/>
    </location>
</feature>
<feature type="domain" description="MgtC/SapB/SrpB/YhiD N-terminal" evidence="2">
    <location>
        <begin position="9"/>
        <end position="129"/>
    </location>
</feature>
<dbReference type="AlphaFoldDB" id="A0A0W0X2K6"/>
<feature type="transmembrane region" description="Helical" evidence="1">
    <location>
        <begin position="55"/>
        <end position="73"/>
    </location>
</feature>
<keyword evidence="1" id="KW-1133">Transmembrane helix</keyword>
<feature type="transmembrane region" description="Helical" evidence="1">
    <location>
        <begin position="231"/>
        <end position="256"/>
    </location>
</feature>